<proteinExistence type="inferred from homology"/>
<evidence type="ECO:0000256" key="2">
    <source>
        <dbReference type="ARBA" id="ARBA00007002"/>
    </source>
</evidence>
<keyword evidence="3" id="KW-0539">Nucleus</keyword>
<dbReference type="AlphaFoldDB" id="A0A9P5R4J7"/>
<dbReference type="SUPFAM" id="SSF140102">
    <property type="entry name" value="ISY1 domain-like"/>
    <property type="match status" value="1"/>
</dbReference>
<accession>A0A9P5R4J7</accession>
<evidence type="ECO:0000256" key="1">
    <source>
        <dbReference type="ARBA" id="ARBA00004123"/>
    </source>
</evidence>
<reference evidence="4" key="1">
    <citation type="journal article" date="2020" name="Fungal Divers.">
        <title>Resolving the Mortierellaceae phylogeny through synthesis of multi-gene phylogenetics and phylogenomics.</title>
        <authorList>
            <person name="Vandepol N."/>
            <person name="Liber J."/>
            <person name="Desiro A."/>
            <person name="Na H."/>
            <person name="Kennedy M."/>
            <person name="Barry K."/>
            <person name="Grigoriev I.V."/>
            <person name="Miller A.N."/>
            <person name="O'Donnell K."/>
            <person name="Stajich J.E."/>
            <person name="Bonito G."/>
        </authorList>
    </citation>
    <scope>NUCLEOTIDE SEQUENCE</scope>
    <source>
        <strain evidence="4">NRRL 6426</strain>
    </source>
</reference>
<dbReference type="GO" id="GO:0005634">
    <property type="term" value="C:nucleus"/>
    <property type="evidence" value="ECO:0007669"/>
    <property type="project" value="UniProtKB-SubCell"/>
</dbReference>
<gene>
    <name evidence="4" type="primary">ISY1_2</name>
    <name evidence="4" type="ORF">BG015_006102</name>
</gene>
<dbReference type="InterPro" id="IPR037200">
    <property type="entry name" value="Isy1_sf"/>
</dbReference>
<dbReference type="Proteomes" id="UP000748756">
    <property type="component" value="Unassembled WGS sequence"/>
</dbReference>
<evidence type="ECO:0000313" key="5">
    <source>
        <dbReference type="Proteomes" id="UP000748756"/>
    </source>
</evidence>
<dbReference type="GO" id="GO:0000350">
    <property type="term" value="P:generation of catalytic spliceosome for second transesterification step"/>
    <property type="evidence" value="ECO:0007669"/>
    <property type="project" value="InterPro"/>
</dbReference>
<sequence>MARNEEKAQSMLYRFREAKNAELGGSKVQQRRPFRVSEVTSLTEAEKWRRNTIGDISRKMSKIQD</sequence>
<protein>
    <submittedName>
        <fullName evidence="4">NineTeen Complex (NTC) component</fullName>
    </submittedName>
</protein>
<dbReference type="EMBL" id="JAAAUQ010002862">
    <property type="protein sequence ID" value="KAF9120305.1"/>
    <property type="molecule type" value="Genomic_DNA"/>
</dbReference>
<dbReference type="PANTHER" id="PTHR13021">
    <property type="entry name" value="PRE-MRNA-SPLICING FACTOR ISY1"/>
    <property type="match status" value="1"/>
</dbReference>
<keyword evidence="5" id="KW-1185">Reference proteome</keyword>
<dbReference type="OrthoDB" id="1739576at2759"/>
<comment type="caution">
    <text evidence="4">The sequence shown here is derived from an EMBL/GenBank/DDBJ whole genome shotgun (WGS) entry which is preliminary data.</text>
</comment>
<comment type="subcellular location">
    <subcellularLocation>
        <location evidence="1">Nucleus</location>
    </subcellularLocation>
</comment>
<evidence type="ECO:0000313" key="4">
    <source>
        <dbReference type="EMBL" id="KAF9120305.1"/>
    </source>
</evidence>
<evidence type="ECO:0000256" key="3">
    <source>
        <dbReference type="ARBA" id="ARBA00023242"/>
    </source>
</evidence>
<name>A0A9P5R4J7_9FUNG</name>
<feature type="non-terminal residue" evidence="4">
    <location>
        <position position="1"/>
    </location>
</feature>
<dbReference type="InterPro" id="IPR029012">
    <property type="entry name" value="Helix_hairpin_bin_sf"/>
</dbReference>
<dbReference type="Gene3D" id="1.10.287.660">
    <property type="entry name" value="Helix hairpin bin"/>
    <property type="match status" value="1"/>
</dbReference>
<organism evidence="4 5">
    <name type="scientific">Linnemannia schmuckeri</name>
    <dbReference type="NCBI Taxonomy" id="64567"/>
    <lineage>
        <taxon>Eukaryota</taxon>
        <taxon>Fungi</taxon>
        <taxon>Fungi incertae sedis</taxon>
        <taxon>Mucoromycota</taxon>
        <taxon>Mortierellomycotina</taxon>
        <taxon>Mortierellomycetes</taxon>
        <taxon>Mortierellales</taxon>
        <taxon>Mortierellaceae</taxon>
        <taxon>Linnemannia</taxon>
    </lineage>
</organism>
<comment type="similarity">
    <text evidence="2">Belongs to the ISY1 family.</text>
</comment>
<dbReference type="Pfam" id="PF06246">
    <property type="entry name" value="Isy1"/>
    <property type="match status" value="1"/>
</dbReference>
<dbReference type="InterPro" id="IPR009360">
    <property type="entry name" value="Isy1"/>
</dbReference>